<evidence type="ECO:0000259" key="4">
    <source>
        <dbReference type="Pfam" id="PF12705"/>
    </source>
</evidence>
<dbReference type="Proteomes" id="UP000233419">
    <property type="component" value="Chromosome"/>
</dbReference>
<keyword evidence="2" id="KW-0547">Nucleotide-binding</keyword>
<dbReference type="AlphaFoldDB" id="A0A2K9BIW0"/>
<dbReference type="OrthoDB" id="391669at2"/>
<organism evidence="5 6">
    <name type="scientific">Mesoplasma syrphidae</name>
    <dbReference type="NCBI Taxonomy" id="225999"/>
    <lineage>
        <taxon>Bacteria</taxon>
        <taxon>Bacillati</taxon>
        <taxon>Mycoplasmatota</taxon>
        <taxon>Mollicutes</taxon>
        <taxon>Entomoplasmatales</taxon>
        <taxon>Entomoplasmataceae</taxon>
        <taxon>Mesoplasma</taxon>
    </lineage>
</organism>
<evidence type="ECO:0000256" key="2">
    <source>
        <dbReference type="ARBA" id="ARBA00022806"/>
    </source>
</evidence>
<dbReference type="InterPro" id="IPR038726">
    <property type="entry name" value="PDDEXK_AddAB-type"/>
</dbReference>
<accession>A0A2K9BIW0</accession>
<keyword evidence="3" id="KW-0234">DNA repair</keyword>
<keyword evidence="2" id="KW-0347">Helicase</keyword>
<dbReference type="RefSeq" id="WP_027048332.1">
    <property type="nucleotide sequence ID" value="NZ_CP025257.1"/>
</dbReference>
<keyword evidence="1" id="KW-0227">DNA damage</keyword>
<sequence>MKIKEYYANPLVKLNEATHEYYWTATNEIIQGPSITKLIEVVYPFNVKDIPIKALKAGIEKGICVHNRLSEYIKNNNEGTCDHKYNGWPIQTHTREYLWIKENLSNVLPKEIYSEVSLSNGRYNGTFDLLYLDQNDKWHLVDFKTTARLNKQKEILQLKFYEDLITTAFEDIDEIHYYEIYNSKNQEHYNFDEFMHKQAIFEKEKIMKESEFSYLFEE</sequence>
<dbReference type="Gene3D" id="3.90.320.10">
    <property type="match status" value="1"/>
</dbReference>
<dbReference type="GO" id="GO:0004386">
    <property type="term" value="F:helicase activity"/>
    <property type="evidence" value="ECO:0007669"/>
    <property type="project" value="UniProtKB-KW"/>
</dbReference>
<protein>
    <recommendedName>
        <fullName evidence="4">PD-(D/E)XK endonuclease-like domain-containing protein</fullName>
    </recommendedName>
</protein>
<gene>
    <name evidence="5" type="ORF">CXP39_00175</name>
</gene>
<evidence type="ECO:0000313" key="5">
    <source>
        <dbReference type="EMBL" id="AUF83226.1"/>
    </source>
</evidence>
<evidence type="ECO:0000256" key="1">
    <source>
        <dbReference type="ARBA" id="ARBA00022763"/>
    </source>
</evidence>
<keyword evidence="6" id="KW-1185">Reference proteome</keyword>
<dbReference type="KEGG" id="msyr:CXP39_00175"/>
<keyword evidence="2" id="KW-0067">ATP-binding</keyword>
<reference evidence="5 6" key="1">
    <citation type="submission" date="2017-12" db="EMBL/GenBank/DDBJ databases">
        <title>Mesoplasma syrphidae YJS, Complete Genome.</title>
        <authorList>
            <person name="Knight T.F."/>
            <person name="Citino T."/>
            <person name="Rubinstein R."/>
            <person name="Neuschaefer Z."/>
        </authorList>
    </citation>
    <scope>NUCLEOTIDE SEQUENCE [LARGE SCALE GENOMIC DNA]</scope>
    <source>
        <strain evidence="5 6">YJS</strain>
    </source>
</reference>
<dbReference type="InterPro" id="IPR011604">
    <property type="entry name" value="PDDEXK-like_dom_sf"/>
</dbReference>
<evidence type="ECO:0000256" key="3">
    <source>
        <dbReference type="ARBA" id="ARBA00023204"/>
    </source>
</evidence>
<proteinExistence type="predicted"/>
<dbReference type="EMBL" id="CP025257">
    <property type="protein sequence ID" value="AUF83226.1"/>
    <property type="molecule type" value="Genomic_DNA"/>
</dbReference>
<name>A0A2K9BIW0_9MOLU</name>
<evidence type="ECO:0000313" key="6">
    <source>
        <dbReference type="Proteomes" id="UP000233419"/>
    </source>
</evidence>
<feature type="domain" description="PD-(D/E)XK endonuclease-like" evidence="4">
    <location>
        <begin position="110"/>
        <end position="185"/>
    </location>
</feature>
<dbReference type="GO" id="GO:0006281">
    <property type="term" value="P:DNA repair"/>
    <property type="evidence" value="ECO:0007669"/>
    <property type="project" value="UniProtKB-KW"/>
</dbReference>
<keyword evidence="2" id="KW-0378">Hydrolase</keyword>
<dbReference type="Pfam" id="PF12705">
    <property type="entry name" value="PDDEXK_1"/>
    <property type="match status" value="1"/>
</dbReference>